<dbReference type="InterPro" id="IPR036157">
    <property type="entry name" value="dUTPase-like_sf"/>
</dbReference>
<dbReference type="GO" id="GO:0000287">
    <property type="term" value="F:magnesium ion binding"/>
    <property type="evidence" value="ECO:0007669"/>
    <property type="project" value="UniProtKB-UniRule"/>
</dbReference>
<comment type="catalytic activity">
    <reaction evidence="4 5">
        <text>dUTP + H2O = dUMP + diphosphate + H(+)</text>
        <dbReference type="Rhea" id="RHEA:10248"/>
        <dbReference type="ChEBI" id="CHEBI:15377"/>
        <dbReference type="ChEBI" id="CHEBI:15378"/>
        <dbReference type="ChEBI" id="CHEBI:33019"/>
        <dbReference type="ChEBI" id="CHEBI:61555"/>
        <dbReference type="ChEBI" id="CHEBI:246422"/>
        <dbReference type="EC" id="3.6.1.23"/>
    </reaction>
</comment>
<evidence type="ECO:0000313" key="8">
    <source>
        <dbReference type="Proteomes" id="UP000671995"/>
    </source>
</evidence>
<feature type="binding site" evidence="5">
    <location>
        <begin position="89"/>
        <end position="91"/>
    </location>
    <ligand>
        <name>substrate</name>
    </ligand>
</feature>
<dbReference type="Pfam" id="PF00692">
    <property type="entry name" value="dUTPase"/>
    <property type="match status" value="1"/>
</dbReference>
<protein>
    <recommendedName>
        <fullName evidence="5">Deoxyuridine 5'-triphosphate nucleotidohydrolase</fullName>
        <shortName evidence="5">dUTPase</shortName>
        <ecNumber evidence="5">3.6.1.23</ecNumber>
    </recommendedName>
    <alternativeName>
        <fullName evidence="5">dUTP pyrophosphatase</fullName>
    </alternativeName>
</protein>
<reference evidence="7" key="1">
    <citation type="submission" date="2020-05" db="EMBL/GenBank/DDBJ databases">
        <authorList>
            <person name="Zeng H."/>
            <person name="Chan Y.K."/>
            <person name="Watt R.M."/>
        </authorList>
    </citation>
    <scope>NUCLEOTIDE SEQUENCE</scope>
    <source>
        <strain evidence="7">ATCC 700773</strain>
    </source>
</reference>
<gene>
    <name evidence="5 7" type="primary">dut</name>
    <name evidence="7" type="ORF">HRI96_07940</name>
</gene>
<dbReference type="InterPro" id="IPR029054">
    <property type="entry name" value="dUTPase-like"/>
</dbReference>
<evidence type="ECO:0000256" key="2">
    <source>
        <dbReference type="ARBA" id="ARBA00022801"/>
    </source>
</evidence>
<evidence type="ECO:0000256" key="1">
    <source>
        <dbReference type="ARBA" id="ARBA00006581"/>
    </source>
</evidence>
<evidence type="ECO:0000256" key="4">
    <source>
        <dbReference type="ARBA" id="ARBA00047686"/>
    </source>
</evidence>
<dbReference type="GO" id="GO:0046081">
    <property type="term" value="P:dUTP catabolic process"/>
    <property type="evidence" value="ECO:0007669"/>
    <property type="project" value="InterPro"/>
</dbReference>
<comment type="cofactor">
    <cofactor evidence="5">
        <name>Mg(2+)</name>
        <dbReference type="ChEBI" id="CHEBI:18420"/>
    </cofactor>
</comment>
<dbReference type="GO" id="GO:0006226">
    <property type="term" value="P:dUMP biosynthetic process"/>
    <property type="evidence" value="ECO:0007669"/>
    <property type="project" value="UniProtKB-UniRule"/>
</dbReference>
<name>A0A975F0P6_9SPIR</name>
<comment type="caution">
    <text evidence="5">Lacks conserved residue(s) required for the propagation of feature annotation.</text>
</comment>
<dbReference type="EC" id="3.6.1.23" evidence="5"/>
<comment type="pathway">
    <text evidence="5">Pyrimidine metabolism; dUMP biosynthesis; dUMP from dCTP (dUTP route): step 2/2.</text>
</comment>
<dbReference type="EMBL" id="CP054257">
    <property type="protein sequence ID" value="QTQ12130.1"/>
    <property type="molecule type" value="Genomic_DNA"/>
</dbReference>
<sequence>MAEKKADRKTIIPFVLEGSAKLPEYKSEGASGADVYACLKEPVVLAPGEYKLIPTGLSCAIPEGYEIQVRPRSGLAAKNGVTLLNTPGTIDSDYRGEIKIILINLGKEPFTVKDKDRIAQFVVAPVVKADFKTVTFLDDTDRGQNGFGSTGV</sequence>
<comment type="similarity">
    <text evidence="1 5">Belongs to the dUTPase family.</text>
</comment>
<dbReference type="AlphaFoldDB" id="A0A975F0P6"/>
<keyword evidence="5" id="KW-0460">Magnesium</keyword>
<dbReference type="InterPro" id="IPR008181">
    <property type="entry name" value="dUTPase"/>
</dbReference>
<dbReference type="NCBIfam" id="TIGR00576">
    <property type="entry name" value="dut"/>
    <property type="match status" value="1"/>
</dbReference>
<comment type="function">
    <text evidence="5">This enzyme is involved in nucleotide metabolism: it produces dUMP, the immediate precursor of thymidine nucleotides and it decreases the intracellular concentration of dUTP so that uracil cannot be incorporated into DNA.</text>
</comment>
<dbReference type="HAMAP" id="MF_00116">
    <property type="entry name" value="dUTPase_bact"/>
    <property type="match status" value="1"/>
</dbReference>
<evidence type="ECO:0000256" key="5">
    <source>
        <dbReference type="HAMAP-Rule" id="MF_00116"/>
    </source>
</evidence>
<dbReference type="NCBIfam" id="NF001862">
    <property type="entry name" value="PRK00601.1"/>
    <property type="match status" value="1"/>
</dbReference>
<reference evidence="7" key="2">
    <citation type="journal article" date="2021" name="Microbiol. Resour. Announc.">
        <title>Complete Genome Sequences of Three Human Oral Treponema parvum Isolates.</title>
        <authorList>
            <person name="Zeng H."/>
            <person name="Watt R.M."/>
        </authorList>
    </citation>
    <scope>NUCLEOTIDE SEQUENCE</scope>
    <source>
        <strain evidence="7">ATCC 700773</strain>
    </source>
</reference>
<dbReference type="Proteomes" id="UP000671995">
    <property type="component" value="Chromosome"/>
</dbReference>
<keyword evidence="3 5" id="KW-0546">Nucleotide metabolism</keyword>
<dbReference type="PANTHER" id="PTHR11241">
    <property type="entry name" value="DEOXYURIDINE 5'-TRIPHOSPHATE NUCLEOTIDOHYDROLASE"/>
    <property type="match status" value="1"/>
</dbReference>
<evidence type="ECO:0000313" key="7">
    <source>
        <dbReference type="EMBL" id="QTQ12130.1"/>
    </source>
</evidence>
<dbReference type="PANTHER" id="PTHR11241:SF0">
    <property type="entry name" value="DEOXYURIDINE 5'-TRIPHOSPHATE NUCLEOTIDOHYDROLASE"/>
    <property type="match status" value="1"/>
</dbReference>
<dbReference type="InterPro" id="IPR033704">
    <property type="entry name" value="dUTPase_trimeric"/>
</dbReference>
<organism evidence="7 8">
    <name type="scientific">Treponema parvum</name>
    <dbReference type="NCBI Taxonomy" id="138851"/>
    <lineage>
        <taxon>Bacteria</taxon>
        <taxon>Pseudomonadati</taxon>
        <taxon>Spirochaetota</taxon>
        <taxon>Spirochaetia</taxon>
        <taxon>Spirochaetales</taxon>
        <taxon>Treponemataceae</taxon>
        <taxon>Treponema</taxon>
    </lineage>
</organism>
<feature type="domain" description="dUTPase-like" evidence="6">
    <location>
        <begin position="20"/>
        <end position="151"/>
    </location>
</feature>
<accession>A0A975F0P6</accession>
<keyword evidence="2 5" id="KW-0378">Hydrolase</keyword>
<dbReference type="Gene3D" id="2.70.40.10">
    <property type="match status" value="1"/>
</dbReference>
<dbReference type="GO" id="GO:0004170">
    <property type="term" value="F:dUTP diphosphatase activity"/>
    <property type="evidence" value="ECO:0007669"/>
    <property type="project" value="UniProtKB-UniRule"/>
</dbReference>
<evidence type="ECO:0000259" key="6">
    <source>
        <dbReference type="Pfam" id="PF00692"/>
    </source>
</evidence>
<keyword evidence="5" id="KW-0479">Metal-binding</keyword>
<dbReference type="RefSeq" id="WP_210116844.1">
    <property type="nucleotide sequence ID" value="NZ_CP054257.1"/>
</dbReference>
<dbReference type="SUPFAM" id="SSF51283">
    <property type="entry name" value="dUTPase-like"/>
    <property type="match status" value="1"/>
</dbReference>
<evidence type="ECO:0000256" key="3">
    <source>
        <dbReference type="ARBA" id="ARBA00023080"/>
    </source>
</evidence>
<feature type="binding site" evidence="5">
    <location>
        <position position="85"/>
    </location>
    <ligand>
        <name>substrate</name>
    </ligand>
</feature>
<dbReference type="CDD" id="cd07557">
    <property type="entry name" value="trimeric_dUTPase"/>
    <property type="match status" value="1"/>
</dbReference>
<feature type="binding site" evidence="5">
    <location>
        <begin position="72"/>
        <end position="74"/>
    </location>
    <ligand>
        <name>substrate</name>
    </ligand>
</feature>
<proteinExistence type="inferred from homology"/>